<gene>
    <name evidence="7" type="ORF">F6B93_14500</name>
</gene>
<dbReference type="Proteomes" id="UP000682202">
    <property type="component" value="Chromosome"/>
</dbReference>
<evidence type="ECO:0000256" key="1">
    <source>
        <dbReference type="ARBA" id="ARBA00001947"/>
    </source>
</evidence>
<organism evidence="7 8">
    <name type="scientific">Mycobacterium spongiae</name>
    <dbReference type="NCBI Taxonomy" id="886343"/>
    <lineage>
        <taxon>Bacteria</taxon>
        <taxon>Bacillati</taxon>
        <taxon>Actinomycetota</taxon>
        <taxon>Actinomycetes</taxon>
        <taxon>Mycobacteriales</taxon>
        <taxon>Mycobacteriaceae</taxon>
        <taxon>Mycobacterium</taxon>
    </lineage>
</organism>
<dbReference type="InterPro" id="IPR051013">
    <property type="entry name" value="MBL_superfamily_lactonases"/>
</dbReference>
<dbReference type="EMBL" id="CP046600">
    <property type="protein sequence ID" value="QUR68136.1"/>
    <property type="molecule type" value="Genomic_DNA"/>
</dbReference>
<comment type="similarity">
    <text evidence="2">Belongs to the metallo-beta-lactamase superfamily.</text>
</comment>
<name>A0A975JYM9_9MYCO</name>
<dbReference type="InterPro" id="IPR036866">
    <property type="entry name" value="RibonucZ/Hydroxyglut_hydro"/>
</dbReference>
<comment type="cofactor">
    <cofactor evidence="1">
        <name>Zn(2+)</name>
        <dbReference type="ChEBI" id="CHEBI:29105"/>
    </cofactor>
</comment>
<dbReference type="GO" id="GO:0016787">
    <property type="term" value="F:hydrolase activity"/>
    <property type="evidence" value="ECO:0007669"/>
    <property type="project" value="UniProtKB-KW"/>
</dbReference>
<dbReference type="RefSeq" id="WP_211695709.1">
    <property type="nucleotide sequence ID" value="NZ_CP046600.1"/>
</dbReference>
<sequence>MDRLAHRDPITAVSVIATGAGEGHYEHVYGTRKPSYWWVFFGRRWLRLPINVYVIAHQDGVVLFDAGMDPAVETDADYWPDPITAFFMRHIFRWHIGPDDSLSVQLERAGYSAAMVVKAVISHLHSDHVGGIAEIPQAELFTAAEGFAYMRGPHHPERHMVLRERTEIPGAKWRMIPFEPNDDPALEPFTEKFDLMGDGSLVVVPTPGHLAGSVSMLVRRNSAPPLLLVGDLTYAEELLYRDQFPAIGDKKLLADSFAKVRALKKHLPDLVILPAHDLLAEQKLRAAAGHLRQGN</sequence>
<keyword evidence="8" id="KW-1185">Reference proteome</keyword>
<proteinExistence type="inferred from homology"/>
<evidence type="ECO:0000256" key="3">
    <source>
        <dbReference type="ARBA" id="ARBA00022723"/>
    </source>
</evidence>
<dbReference type="PANTHER" id="PTHR42978">
    <property type="entry name" value="QUORUM-QUENCHING LACTONASE YTNP-RELATED-RELATED"/>
    <property type="match status" value="1"/>
</dbReference>
<dbReference type="GO" id="GO:0046872">
    <property type="term" value="F:metal ion binding"/>
    <property type="evidence" value="ECO:0007669"/>
    <property type="project" value="UniProtKB-KW"/>
</dbReference>
<dbReference type="Pfam" id="PF00753">
    <property type="entry name" value="Lactamase_B"/>
    <property type="match status" value="1"/>
</dbReference>
<evidence type="ECO:0000313" key="7">
    <source>
        <dbReference type="EMBL" id="QUR68136.1"/>
    </source>
</evidence>
<dbReference type="InterPro" id="IPR001279">
    <property type="entry name" value="Metallo-B-lactamas"/>
</dbReference>
<feature type="domain" description="Metallo-beta-lactamase" evidence="6">
    <location>
        <begin position="49"/>
        <end position="276"/>
    </location>
</feature>
<dbReference type="SUPFAM" id="SSF56281">
    <property type="entry name" value="Metallo-hydrolase/oxidoreductase"/>
    <property type="match status" value="1"/>
</dbReference>
<dbReference type="Gene3D" id="3.60.15.10">
    <property type="entry name" value="Ribonuclease Z/Hydroxyacylglutathione hydrolase-like"/>
    <property type="match status" value="1"/>
</dbReference>
<dbReference type="AlphaFoldDB" id="A0A975JYM9"/>
<evidence type="ECO:0000313" key="8">
    <source>
        <dbReference type="Proteomes" id="UP000682202"/>
    </source>
</evidence>
<keyword evidence="4" id="KW-0378">Hydrolase</keyword>
<evidence type="ECO:0000256" key="5">
    <source>
        <dbReference type="ARBA" id="ARBA00022833"/>
    </source>
</evidence>
<reference evidence="7" key="1">
    <citation type="submission" date="2019-12" db="EMBL/GenBank/DDBJ databases">
        <title>Mycobacterium spongiae sp. nov.</title>
        <authorList>
            <person name="Stinear T."/>
        </authorList>
    </citation>
    <scope>NUCLEOTIDE SEQUENCE</scope>
    <source>
        <strain evidence="7">FSD4b-SM</strain>
    </source>
</reference>
<keyword evidence="3" id="KW-0479">Metal-binding</keyword>
<accession>A0A975JYM9</accession>
<dbReference type="SMART" id="SM00849">
    <property type="entry name" value="Lactamase_B"/>
    <property type="match status" value="1"/>
</dbReference>
<dbReference type="PANTHER" id="PTHR42978:SF7">
    <property type="entry name" value="METALLO-HYDROLASE RV2300C-RELATED"/>
    <property type="match status" value="1"/>
</dbReference>
<evidence type="ECO:0000256" key="4">
    <source>
        <dbReference type="ARBA" id="ARBA00022801"/>
    </source>
</evidence>
<evidence type="ECO:0000259" key="6">
    <source>
        <dbReference type="SMART" id="SM00849"/>
    </source>
</evidence>
<dbReference type="KEGG" id="mspg:F6B93_14500"/>
<evidence type="ECO:0000256" key="2">
    <source>
        <dbReference type="ARBA" id="ARBA00007749"/>
    </source>
</evidence>
<keyword evidence="5" id="KW-0862">Zinc</keyword>
<protein>
    <submittedName>
        <fullName evidence="7">MBL fold metallo-hydrolase</fullName>
    </submittedName>
</protein>